<dbReference type="RefSeq" id="WP_344723733.1">
    <property type="nucleotide sequence ID" value="NZ_BAAAUS010000023.1"/>
</dbReference>
<name>A0ABW4F7E5_9PSEU</name>
<keyword evidence="2" id="KW-0812">Transmembrane</keyword>
<protein>
    <recommendedName>
        <fullName evidence="5">Secreted protein</fullName>
    </recommendedName>
</protein>
<proteinExistence type="predicted"/>
<evidence type="ECO:0000313" key="4">
    <source>
        <dbReference type="Proteomes" id="UP001597114"/>
    </source>
</evidence>
<feature type="transmembrane region" description="Helical" evidence="2">
    <location>
        <begin position="6"/>
        <end position="25"/>
    </location>
</feature>
<evidence type="ECO:0000313" key="3">
    <source>
        <dbReference type="EMBL" id="MFD1522369.1"/>
    </source>
</evidence>
<keyword evidence="2" id="KW-1133">Transmembrane helix</keyword>
<evidence type="ECO:0000256" key="1">
    <source>
        <dbReference type="SAM" id="MobiDB-lite"/>
    </source>
</evidence>
<gene>
    <name evidence="3" type="ORF">ACFSJD_33065</name>
</gene>
<sequence>MDGLVALLMTLGIFGVVLAGLAWIASRVRRRGGGGSLMGPFDEIWHPAAHRARIETDAQEERPAPSPLPGDRLI</sequence>
<keyword evidence="4" id="KW-1185">Reference proteome</keyword>
<evidence type="ECO:0000256" key="2">
    <source>
        <dbReference type="SAM" id="Phobius"/>
    </source>
</evidence>
<evidence type="ECO:0008006" key="5">
    <source>
        <dbReference type="Google" id="ProtNLM"/>
    </source>
</evidence>
<dbReference type="EMBL" id="JBHUCO010000045">
    <property type="protein sequence ID" value="MFD1522369.1"/>
    <property type="molecule type" value="Genomic_DNA"/>
</dbReference>
<reference evidence="4" key="1">
    <citation type="journal article" date="2019" name="Int. J. Syst. Evol. Microbiol.">
        <title>The Global Catalogue of Microorganisms (GCM) 10K type strain sequencing project: providing services to taxonomists for standard genome sequencing and annotation.</title>
        <authorList>
            <consortium name="The Broad Institute Genomics Platform"/>
            <consortium name="The Broad Institute Genome Sequencing Center for Infectious Disease"/>
            <person name="Wu L."/>
            <person name="Ma J."/>
        </authorList>
    </citation>
    <scope>NUCLEOTIDE SEQUENCE [LARGE SCALE GENOMIC DNA]</scope>
    <source>
        <strain evidence="4">CCM 7043</strain>
    </source>
</reference>
<feature type="compositionally biased region" description="Basic and acidic residues" evidence="1">
    <location>
        <begin position="53"/>
        <end position="63"/>
    </location>
</feature>
<keyword evidence="2" id="KW-0472">Membrane</keyword>
<feature type="region of interest" description="Disordered" evidence="1">
    <location>
        <begin position="53"/>
        <end position="74"/>
    </location>
</feature>
<dbReference type="Proteomes" id="UP001597114">
    <property type="component" value="Unassembled WGS sequence"/>
</dbReference>
<organism evidence="3 4">
    <name type="scientific">Pseudonocardia yunnanensis</name>
    <dbReference type="NCBI Taxonomy" id="58107"/>
    <lineage>
        <taxon>Bacteria</taxon>
        <taxon>Bacillati</taxon>
        <taxon>Actinomycetota</taxon>
        <taxon>Actinomycetes</taxon>
        <taxon>Pseudonocardiales</taxon>
        <taxon>Pseudonocardiaceae</taxon>
        <taxon>Pseudonocardia</taxon>
    </lineage>
</organism>
<comment type="caution">
    <text evidence="3">The sequence shown here is derived from an EMBL/GenBank/DDBJ whole genome shotgun (WGS) entry which is preliminary data.</text>
</comment>
<accession>A0ABW4F7E5</accession>